<dbReference type="NCBIfam" id="TIGR01451">
    <property type="entry name" value="B_ant_repeat"/>
    <property type="match status" value="15"/>
</dbReference>
<feature type="domain" description="DUF11" evidence="2">
    <location>
        <begin position="508"/>
        <end position="624"/>
    </location>
</feature>
<feature type="domain" description="DUF11" evidence="2">
    <location>
        <begin position="1955"/>
        <end position="2074"/>
    </location>
</feature>
<feature type="domain" description="DUF11" evidence="2">
    <location>
        <begin position="2083"/>
        <end position="2194"/>
    </location>
</feature>
<evidence type="ECO:0000259" key="3">
    <source>
        <dbReference type="Pfam" id="PF24346"/>
    </source>
</evidence>
<dbReference type="PANTHER" id="PTHR34819">
    <property type="entry name" value="LARGE CYSTEINE-RICH PERIPLASMIC PROTEIN OMCB"/>
    <property type="match status" value="1"/>
</dbReference>
<dbReference type="Proteomes" id="UP001206788">
    <property type="component" value="Unassembled WGS sequence"/>
</dbReference>
<dbReference type="InterPro" id="IPR047589">
    <property type="entry name" value="DUF11_rpt"/>
</dbReference>
<feature type="domain" description="DUF11" evidence="2">
    <location>
        <begin position="15"/>
        <end position="125"/>
    </location>
</feature>
<dbReference type="Gene3D" id="2.60.40.740">
    <property type="match status" value="1"/>
</dbReference>
<dbReference type="Pfam" id="PF01345">
    <property type="entry name" value="DUF11"/>
    <property type="match status" value="14"/>
</dbReference>
<dbReference type="SUPFAM" id="SSF141072">
    <property type="entry name" value="CalX-like"/>
    <property type="match status" value="1"/>
</dbReference>
<dbReference type="RefSeq" id="WP_259414887.1">
    <property type="nucleotide sequence ID" value="NZ_JANWGH010000002.1"/>
</dbReference>
<dbReference type="Gene3D" id="2.60.40.2030">
    <property type="match status" value="1"/>
</dbReference>
<dbReference type="Pfam" id="PF24346">
    <property type="entry name" value="DUF7507"/>
    <property type="match status" value="2"/>
</dbReference>
<evidence type="ECO:0000313" key="4">
    <source>
        <dbReference type="EMBL" id="MCS5491194.1"/>
    </source>
</evidence>
<comment type="caution">
    <text evidence="4">The sequence shown here is derived from an EMBL/GenBank/DDBJ whole genome shotgun (WGS) entry which is preliminary data.</text>
</comment>
<feature type="domain" description="DUF11" evidence="2">
    <location>
        <begin position="1567"/>
        <end position="1698"/>
    </location>
</feature>
<feature type="region of interest" description="Disordered" evidence="1">
    <location>
        <begin position="2057"/>
        <end position="2078"/>
    </location>
</feature>
<dbReference type="InterPro" id="IPR051172">
    <property type="entry name" value="Chlamydia_OmcB"/>
</dbReference>
<feature type="region of interest" description="Disordered" evidence="1">
    <location>
        <begin position="1926"/>
        <end position="1946"/>
    </location>
</feature>
<sequence>MGQAFAQTNIQVTNLTVNDNTPNEGQNITYTVTIRNNGPQATTALRIIDLLPSSLTFVSANPSQGTYTSSTGVWDIGALASGQNRTLSIVATVKTGTSGTIITNTASYLSSTPADNNTADNSLSLALTVNQPDIEVTKSVNDNTPDVGQAITYTITAKNVGVQDAPATGLQITDLIPSGLTYQSHSTAAGTYTPGSGIWNIGTLNDNVTVSLSITATVNAGQTGATITNTASVTAINQPDPTSSNNTASIPVTVNYPDIQITKTVSNGPYNEGTNLTYTVKVKNNGPTNATNLKVRDKLASLLTYVSHTVDQGTYLPTPDGIWDIGSLASGQTRTLTITAFPKIGSSGLAINNTASLFSMTENDPNTSNNTANVEIEVAKVDLLLEKSVNDNTPDVGQEIEFSLKLTNLGPGIGTNIVVKDILPAGLTFTQFTSIPGGTTATHSSGTITWTTPTRTTGNQTLKFKATVNAGYGARTITNTAFVESFQQVDPNLANNTASLPFVVNGADLAITKTVSNPAPSNGQQITYTITVTNKGPLAGNDVQIQDILPAGVSFVSSSATESSYNSGTGIWGGTNLDLNVNETQTLTIVANVTATNGTLVNNTASIITQTNQDGITSNNTASAFFVVGNADIALTKTVNGSVFNVGSPIIYTLTLTNNGPFQAAGFSVQDQLPAGITFVSSSATLGSYSNTTGVWSFGTNTLASGASASLTINATVNANTAGFTITNNATAVSVQGGNNTANDNASATFKVSGADIALTKTASASTPIQGDPLTYTITATNNGPNATTGLVIKDILPTNLQHNSSSATVGTYNVGTGEWTIGNLANGASATLTINTTILNGGGFTNTVTVLSSSAPDNVTGNNKASVFTSALKTFNAGACIIDMGVIPQTANSGLRPYGLIYQLVTNLKIPVYWAINPSKSFGTPTTKVDQPDFTVGGKTYYGGAFIIPAEFVPLAQATINSWVASYPGLTVDCNRPAFNAPIHGVITSFPRAVLDAQNGSKAIDAFYTPAGIPSSSYRADGAPSNLTICDDIYVMPHADPQDWDAIEKTTLDNFIKNGGWLFAACHAVSALESLVDLDGDGSGDLNYLSNAGLVPWGSHSDGTIPPPYYYSTGPGQYAASVASDPFMQFLGRFDGALQNGSEQINIPKAGGWRPTTTVAVWDHDHPQVLSGLYPPGPAAALAYGRAFGNPAYGMIMEFTSHTFNGGTVAENTAAGRTYGNFLLQAGIEFKPKIVTAAAPVTLNAGEIGSFTMNIEGKAPPLTYSWTSSAGGTFSAPNSASTDFTAPVVNDTTTIYITLTVTDNCGRTNFETFAIPVYPKADVAITKTQTSGPVAVGENITYTITVTNNGPSQAKEVVVNDVLPAGLTLVSATPNVGTWTSPNWSVGNLNNGTSAILTIVAKVNSSVADGTVITNTATVSSTTNDTNTSNNTSTVNKTVNTSADLAITKTGSPNPVIAGENLTYTISVTNNGPSDAQNVEVNDVLPAELSLISASPSVGTWTEPTWTIGTLASGGSATITIVTNVSSALAQGVTINNTATVSSSTTDPNTGNNTSTSNTTVNTNADLSIQKQFIQASASPGGTNPLIEYSITITNDGPSVATGVTFSDVPSTGFKAGGLYQWSTDGTTWTTFTTGPPFVYPISLPSNIDLAPGTSSTIYFRGESSTGTITNKSFTNTATADSDVSDPVSANNTVTVTTEPSIVADISIVKTDSPDPVIAGNTLSYTLLVSNGGPDIATNIVVTDVLSAIYLIPANATYTLNGGASTPWTGSLNIGSLSSGGTSTVVISVPVKPEVAPGTVINNTASVTSDANDPDLGNNSSTANTTVNSSADLSIVKTATPDPVIAGENITYTIEVTNSGPSDALAVSVSDVLPAGLSLISATPSTGTWSAPTWTIGTLGAGESTSLILVASVDPSVSHNSTITNTAAVTSSTPDPNTSNNTSTDDTTVNAIVDLGISKTDNTDTYIPGQINTYTIVVTNSGPSDANGATVSDVLPVGTTGSWTATFSGGATGIASGTGDISEIVNVPEGGSITYTVSLNIPSNYTGDLVNTASVSSPTGISDSNTGNNNATDTDTQNSQVDLEITKVVDIIEPLVGSSVEFTLTVTNNGPSDATGVTVNDLLPNGYSYLSDNGGGAYDSNAGVWTIGNLTNGSSASLIITANVNEPGDGISYVNTASVSGNENDPNTGNNSDIELTSPVSQPSLTVVKTQISGPDPVTAAGQVLTYEIIVSNTGNRTLSNVVPIETFPGAGANTLTGPVESISTNNTLNIGETWTYTATYTTTQEDIDGGGPLYNTFRISTDLVPGPTSDTEETAVEQSPSLTVNKTVDLPTINEPGILSYTILVENTGNISLNNVLVSDPFADGAPTYVSGDLNSNNILEIDEAWTYTATKTVTQSMIDAGTALVNTASVTSDEVTTPVEDDATTTIIKVASITPATETEGIDLNHTVAMSGAADRPLTYAFDVTDITATADVDYDLTNVIFSDGVTYNDVTGEITVPAGVTEFTVTFPGLTDLLDENDETYELTIGGVTATGTITDDDTAAVQSITDDTQIEGTDLTHTVTMTTASATDETYAFDVTDITATADVDYDLTNVIFSDGVTYNDVTGEITVPA</sequence>
<organism evidence="4 5">
    <name type="scientific">Algoriphagus limi</name>
    <dbReference type="NCBI Taxonomy" id="2975273"/>
    <lineage>
        <taxon>Bacteria</taxon>
        <taxon>Pseudomonadati</taxon>
        <taxon>Bacteroidota</taxon>
        <taxon>Cytophagia</taxon>
        <taxon>Cytophagales</taxon>
        <taxon>Cyclobacteriaceae</taxon>
        <taxon>Algoriphagus</taxon>
    </lineage>
</organism>
<protein>
    <recommendedName>
        <fullName evidence="6">DUF11 domain-containing protein</fullName>
    </recommendedName>
</protein>
<dbReference type="InterPro" id="IPR013783">
    <property type="entry name" value="Ig-like_fold"/>
</dbReference>
<evidence type="ECO:0000259" key="2">
    <source>
        <dbReference type="Pfam" id="PF01345"/>
    </source>
</evidence>
<keyword evidence="5" id="KW-1185">Reference proteome</keyword>
<feature type="compositionally biased region" description="Low complexity" evidence="1">
    <location>
        <begin position="1543"/>
        <end position="1562"/>
    </location>
</feature>
<evidence type="ECO:0000313" key="5">
    <source>
        <dbReference type="Proteomes" id="UP001206788"/>
    </source>
</evidence>
<dbReference type="InterPro" id="IPR038081">
    <property type="entry name" value="CalX-like_sf"/>
</dbReference>
<dbReference type="Gene3D" id="2.60.40.3080">
    <property type="match status" value="3"/>
</dbReference>
<feature type="compositionally biased region" description="Low complexity" evidence="1">
    <location>
        <begin position="1931"/>
        <end position="1946"/>
    </location>
</feature>
<feature type="domain" description="DUF11" evidence="2">
    <location>
        <begin position="632"/>
        <end position="749"/>
    </location>
</feature>
<dbReference type="EMBL" id="JANWGH010000002">
    <property type="protein sequence ID" value="MCS5491194.1"/>
    <property type="molecule type" value="Genomic_DNA"/>
</dbReference>
<dbReference type="InterPro" id="IPR055354">
    <property type="entry name" value="DUF7507"/>
</dbReference>
<feature type="domain" description="DUF11" evidence="2">
    <location>
        <begin position="1833"/>
        <end position="1945"/>
    </location>
</feature>
<feature type="domain" description="DUF11" evidence="2">
    <location>
        <begin position="258"/>
        <end position="376"/>
    </location>
</feature>
<feature type="domain" description="DUF11" evidence="2">
    <location>
        <begin position="1323"/>
        <end position="1436"/>
    </location>
</feature>
<name>A0ABT2G7E5_9BACT</name>
<proteinExistence type="predicted"/>
<feature type="domain" description="DUF7507" evidence="3">
    <location>
        <begin position="2321"/>
        <end position="2422"/>
    </location>
</feature>
<evidence type="ECO:0008006" key="6">
    <source>
        <dbReference type="Google" id="ProtNLM"/>
    </source>
</evidence>
<dbReference type="PANTHER" id="PTHR34819:SF3">
    <property type="entry name" value="CELL SURFACE PROTEIN"/>
    <property type="match status" value="1"/>
</dbReference>
<accession>A0ABT2G7E5</accession>
<feature type="domain" description="DUF11" evidence="2">
    <location>
        <begin position="1706"/>
        <end position="1825"/>
    </location>
</feature>
<feature type="domain" description="DUF7507" evidence="3">
    <location>
        <begin position="2203"/>
        <end position="2292"/>
    </location>
</feature>
<feature type="domain" description="DUF11" evidence="2">
    <location>
        <begin position="1445"/>
        <end position="1559"/>
    </location>
</feature>
<feature type="compositionally biased region" description="Low complexity" evidence="1">
    <location>
        <begin position="2063"/>
        <end position="2078"/>
    </location>
</feature>
<feature type="domain" description="DUF11" evidence="2">
    <location>
        <begin position="756"/>
        <end position="868"/>
    </location>
</feature>
<feature type="domain" description="DUF11" evidence="2">
    <location>
        <begin position="133"/>
        <end position="250"/>
    </location>
</feature>
<dbReference type="InterPro" id="IPR001434">
    <property type="entry name" value="OmcB-like_DUF11"/>
</dbReference>
<evidence type="ECO:0000256" key="1">
    <source>
        <dbReference type="SAM" id="MobiDB-lite"/>
    </source>
</evidence>
<dbReference type="Gene3D" id="2.60.40.1170">
    <property type="entry name" value="Mu homology domain, subdomain B"/>
    <property type="match status" value="2"/>
</dbReference>
<gene>
    <name evidence="4" type="ORF">NY014_12175</name>
</gene>
<dbReference type="Gene3D" id="2.60.40.10">
    <property type="entry name" value="Immunoglobulins"/>
    <property type="match status" value="4"/>
</dbReference>
<feature type="region of interest" description="Disordered" evidence="1">
    <location>
        <begin position="1540"/>
        <end position="1562"/>
    </location>
</feature>
<reference evidence="4 5" key="1">
    <citation type="submission" date="2022-08" db="EMBL/GenBank/DDBJ databases">
        <title>Algoriphagus sp. CAU 1643 isolated from mud.</title>
        <authorList>
            <person name="Kim W."/>
        </authorList>
    </citation>
    <scope>NUCLEOTIDE SEQUENCE [LARGE SCALE GENOMIC DNA]</scope>
    <source>
        <strain evidence="4 5">CAU 1643</strain>
    </source>
</reference>
<feature type="domain" description="DUF11" evidence="2">
    <location>
        <begin position="382"/>
        <end position="499"/>
    </location>
</feature>
<feature type="non-terminal residue" evidence="4">
    <location>
        <position position="2615"/>
    </location>
</feature>